<dbReference type="Pfam" id="PF04542">
    <property type="entry name" value="Sigma70_r2"/>
    <property type="match status" value="1"/>
</dbReference>
<dbReference type="EMBL" id="SZZP01000014">
    <property type="protein sequence ID" value="TKV79160.1"/>
    <property type="molecule type" value="Genomic_DNA"/>
</dbReference>
<dbReference type="GO" id="GO:0003700">
    <property type="term" value="F:DNA-binding transcription factor activity"/>
    <property type="evidence" value="ECO:0007669"/>
    <property type="project" value="InterPro"/>
</dbReference>
<comment type="caution">
    <text evidence="3">The sequence shown here is derived from an EMBL/GenBank/DDBJ whole genome shotgun (WGS) entry which is preliminary data.</text>
</comment>
<dbReference type="SUPFAM" id="SSF88946">
    <property type="entry name" value="Sigma2 domain of RNA polymerase sigma factors"/>
    <property type="match status" value="1"/>
</dbReference>
<dbReference type="GO" id="GO:0006352">
    <property type="term" value="P:DNA-templated transcription initiation"/>
    <property type="evidence" value="ECO:0007669"/>
    <property type="project" value="InterPro"/>
</dbReference>
<gene>
    <name evidence="3" type="ORF">FDV58_23760</name>
</gene>
<name>A0A4U6RWV9_BRAEL</name>
<feature type="domain" description="RNA polymerase sigma-70 region 2" evidence="1">
    <location>
        <begin position="12"/>
        <end position="75"/>
    </location>
</feature>
<evidence type="ECO:0000259" key="2">
    <source>
        <dbReference type="Pfam" id="PF20239"/>
    </source>
</evidence>
<reference evidence="3 4" key="1">
    <citation type="submission" date="2019-05" db="EMBL/GenBank/DDBJ databases">
        <title>Draft Genome of Bradyrhizobium elkanii strain SEMIA 938, Used in Commercial Inoculants for Lupinus spp. in Brazil.</title>
        <authorList>
            <person name="Hungria M."/>
            <person name="Delamuta J.R.M."/>
            <person name="Ribeiro R.A."/>
            <person name="Nogueira M.A."/>
        </authorList>
    </citation>
    <scope>NUCLEOTIDE SEQUENCE [LARGE SCALE GENOMIC DNA]</scope>
    <source>
        <strain evidence="3 4">Semia 938</strain>
    </source>
</reference>
<proteinExistence type="predicted"/>
<feature type="domain" description="DUF6596" evidence="2">
    <location>
        <begin position="180"/>
        <end position="280"/>
    </location>
</feature>
<dbReference type="InterPro" id="IPR007627">
    <property type="entry name" value="RNA_pol_sigma70_r2"/>
</dbReference>
<dbReference type="RefSeq" id="WP_137480589.1">
    <property type="nucleotide sequence ID" value="NZ_SZZP01000014.1"/>
</dbReference>
<evidence type="ECO:0000259" key="1">
    <source>
        <dbReference type="Pfam" id="PF04542"/>
    </source>
</evidence>
<dbReference type="NCBIfam" id="TIGR02937">
    <property type="entry name" value="sigma70-ECF"/>
    <property type="match status" value="1"/>
</dbReference>
<dbReference type="InterPro" id="IPR046531">
    <property type="entry name" value="DUF6596"/>
</dbReference>
<evidence type="ECO:0000313" key="4">
    <source>
        <dbReference type="Proteomes" id="UP000305095"/>
    </source>
</evidence>
<dbReference type="SUPFAM" id="SSF88659">
    <property type="entry name" value="Sigma3 and sigma4 domains of RNA polymerase sigma factors"/>
    <property type="match status" value="1"/>
</dbReference>
<dbReference type="InterPro" id="IPR013324">
    <property type="entry name" value="RNA_pol_sigma_r3/r4-like"/>
</dbReference>
<accession>A0A4U6RWV9</accession>
<organism evidence="3 4">
    <name type="scientific">Bradyrhizobium elkanii</name>
    <dbReference type="NCBI Taxonomy" id="29448"/>
    <lineage>
        <taxon>Bacteria</taxon>
        <taxon>Pseudomonadati</taxon>
        <taxon>Pseudomonadota</taxon>
        <taxon>Alphaproteobacteria</taxon>
        <taxon>Hyphomicrobiales</taxon>
        <taxon>Nitrobacteraceae</taxon>
        <taxon>Bradyrhizobium</taxon>
    </lineage>
</organism>
<dbReference type="Pfam" id="PF20239">
    <property type="entry name" value="DUF6596"/>
    <property type="match status" value="1"/>
</dbReference>
<sequence>MTPSQIEKVFRDEAGRALATLIRLVGDFDLAEDSLQDAFAVALQRWPIGEFPSNPRAWLVNVGRNKAIDRVRRAATFRGKQQELTHQILLDAESSPEPADATLDDDMLRLIFTCCHPSFAAEVQVVLTLRTVCGLTTVEVARAFLVSEDAMAQRLLRAKQKIKLAGIPYEVPEREALEPRLTGVLAVIYLVFTEGYAATAGEDLMRPDLAREAIRLARLIDALIPARGEIKGLLALMLLHDARRAGRQTAGGDIVLLEEQDRSLWDFQQIAEGLELVEEALRMPGRPQSYAVQAAIAALHARAPSYKDTDWPQIAGLYEVLLRISPSPVIELNHAAAVSMVDGPARALDLIDALDARGTLKGYDQLPAVRADLLRRLGRKDEARQAYLAATAATQLEPLRRLYARRIAEMG</sequence>
<dbReference type="PANTHER" id="PTHR47756">
    <property type="entry name" value="BLL6612 PROTEIN-RELATED"/>
    <property type="match status" value="1"/>
</dbReference>
<dbReference type="Gene3D" id="1.10.1740.10">
    <property type="match status" value="1"/>
</dbReference>
<dbReference type="InterPro" id="IPR014284">
    <property type="entry name" value="RNA_pol_sigma-70_dom"/>
</dbReference>
<dbReference type="InterPro" id="IPR013325">
    <property type="entry name" value="RNA_pol_sigma_r2"/>
</dbReference>
<evidence type="ECO:0000313" key="3">
    <source>
        <dbReference type="EMBL" id="TKV79160.1"/>
    </source>
</evidence>
<dbReference type="PANTHER" id="PTHR47756:SF2">
    <property type="entry name" value="BLL6612 PROTEIN"/>
    <property type="match status" value="1"/>
</dbReference>
<dbReference type="Proteomes" id="UP000305095">
    <property type="component" value="Unassembled WGS sequence"/>
</dbReference>
<dbReference type="AlphaFoldDB" id="A0A4U6RWV9"/>
<protein>
    <submittedName>
        <fullName evidence="3">RNA polymerase sigma factor</fullName>
    </submittedName>
</protein>